<gene>
    <name evidence="2" type="ORF">ACFQO7_17015</name>
</gene>
<keyword evidence="3" id="KW-1185">Reference proteome</keyword>
<keyword evidence="1" id="KW-1133">Transmembrane helix</keyword>
<comment type="caution">
    <text evidence="2">The sequence shown here is derived from an EMBL/GenBank/DDBJ whole genome shotgun (WGS) entry which is preliminary data.</text>
</comment>
<dbReference type="RefSeq" id="WP_376807236.1">
    <property type="nucleotide sequence ID" value="NZ_JBHTAC010000015.1"/>
</dbReference>
<keyword evidence="1" id="KW-0812">Transmembrane</keyword>
<organism evidence="2 3">
    <name type="scientific">Catellatospora aurea</name>
    <dbReference type="NCBI Taxonomy" id="1337874"/>
    <lineage>
        <taxon>Bacteria</taxon>
        <taxon>Bacillati</taxon>
        <taxon>Actinomycetota</taxon>
        <taxon>Actinomycetes</taxon>
        <taxon>Micromonosporales</taxon>
        <taxon>Micromonosporaceae</taxon>
        <taxon>Catellatospora</taxon>
    </lineage>
</organism>
<accession>A0ABW2H0M3</accession>
<evidence type="ECO:0000313" key="3">
    <source>
        <dbReference type="Proteomes" id="UP001596392"/>
    </source>
</evidence>
<name>A0ABW2H0M3_9ACTN</name>
<reference evidence="3" key="1">
    <citation type="journal article" date="2019" name="Int. J. Syst. Evol. Microbiol.">
        <title>The Global Catalogue of Microorganisms (GCM) 10K type strain sequencing project: providing services to taxonomists for standard genome sequencing and annotation.</title>
        <authorList>
            <consortium name="The Broad Institute Genomics Platform"/>
            <consortium name="The Broad Institute Genome Sequencing Center for Infectious Disease"/>
            <person name="Wu L."/>
            <person name="Ma J."/>
        </authorList>
    </citation>
    <scope>NUCLEOTIDE SEQUENCE [LARGE SCALE GENOMIC DNA]</scope>
    <source>
        <strain evidence="3">CGMCC 1.9106</strain>
    </source>
</reference>
<dbReference type="EMBL" id="JBHTAC010000015">
    <property type="protein sequence ID" value="MFC7244176.1"/>
    <property type="molecule type" value="Genomic_DNA"/>
</dbReference>
<dbReference type="Proteomes" id="UP001596392">
    <property type="component" value="Unassembled WGS sequence"/>
</dbReference>
<proteinExistence type="predicted"/>
<protein>
    <submittedName>
        <fullName evidence="2">Uncharacterized protein</fullName>
    </submittedName>
</protein>
<keyword evidence="1" id="KW-0472">Membrane</keyword>
<evidence type="ECO:0000256" key="1">
    <source>
        <dbReference type="SAM" id="Phobius"/>
    </source>
</evidence>
<evidence type="ECO:0000313" key="2">
    <source>
        <dbReference type="EMBL" id="MFC7244176.1"/>
    </source>
</evidence>
<feature type="transmembrane region" description="Helical" evidence="1">
    <location>
        <begin position="54"/>
        <end position="72"/>
    </location>
</feature>
<sequence length="89" mass="9434">MLDFLLTLVVLAPAPLLAIVVLAGRLRDAVRHGGMGMLASRARAGWRDGTRRPVWPLLIGVAAGTAALTFGLQRLYLATVDKGPGWVST</sequence>